<dbReference type="RefSeq" id="WP_066869247.1">
    <property type="nucleotide sequence ID" value="NZ_LNQB01000054.1"/>
</dbReference>
<proteinExistence type="predicted"/>
<dbReference type="OrthoDB" id="8084653at2"/>
<name>A0A178YRT6_SINSA</name>
<evidence type="ECO:0000313" key="2">
    <source>
        <dbReference type="Proteomes" id="UP000078507"/>
    </source>
</evidence>
<evidence type="ECO:0008006" key="3">
    <source>
        <dbReference type="Google" id="ProtNLM"/>
    </source>
</evidence>
<dbReference type="EMBL" id="LNQB01000054">
    <property type="protein sequence ID" value="OAP49475.1"/>
    <property type="molecule type" value="Genomic_DNA"/>
</dbReference>
<comment type="caution">
    <text evidence="1">The sequence shown here is derived from an EMBL/GenBank/DDBJ whole genome shotgun (WGS) entry which is preliminary data.</text>
</comment>
<keyword evidence="2" id="KW-1185">Reference proteome</keyword>
<protein>
    <recommendedName>
        <fullName evidence="3">DUF982 domain-containing protein</fullName>
    </recommendedName>
</protein>
<dbReference type="STRING" id="36856.ATB98_16450"/>
<dbReference type="AlphaFoldDB" id="A0A178YRT6"/>
<gene>
    <name evidence="1" type="ORF">ATB98_16450</name>
</gene>
<dbReference type="InterPro" id="IPR010385">
    <property type="entry name" value="DUF982"/>
</dbReference>
<dbReference type="Pfam" id="PF06169">
    <property type="entry name" value="DUF982"/>
    <property type="match status" value="1"/>
</dbReference>
<sequence length="82" mass="9005">METGPWNECVPVRMADDAKIHMVSNTRQAAELLANRWPIHRGRAYENAIGVCQTVLEGDCPSYVARAAFVAAAKEANLLVVH</sequence>
<evidence type="ECO:0000313" key="1">
    <source>
        <dbReference type="EMBL" id="OAP49475.1"/>
    </source>
</evidence>
<organism evidence="1 2">
    <name type="scientific">Sinorhizobium saheli</name>
    <dbReference type="NCBI Taxonomy" id="36856"/>
    <lineage>
        <taxon>Bacteria</taxon>
        <taxon>Pseudomonadati</taxon>
        <taxon>Pseudomonadota</taxon>
        <taxon>Alphaproteobacteria</taxon>
        <taxon>Hyphomicrobiales</taxon>
        <taxon>Rhizobiaceae</taxon>
        <taxon>Sinorhizobium/Ensifer group</taxon>
        <taxon>Sinorhizobium</taxon>
    </lineage>
</organism>
<dbReference type="Gene3D" id="6.10.250.730">
    <property type="match status" value="1"/>
</dbReference>
<accession>A0A178YRT6</accession>
<reference evidence="1 2" key="1">
    <citation type="submission" date="2015-11" db="EMBL/GenBank/DDBJ databases">
        <title>Ensifer anhuiense sp. nov., an effective nitrogen fixation bacterium with Glycine soja.</title>
        <authorList>
            <person name="Yan H."/>
            <person name="Chen W."/>
        </authorList>
    </citation>
    <scope>NUCLEOTIDE SEQUENCE [LARGE SCALE GENOMIC DNA]</scope>
    <source>
        <strain evidence="1 2">LMG 7837</strain>
    </source>
</reference>
<dbReference type="Proteomes" id="UP000078507">
    <property type="component" value="Unassembled WGS sequence"/>
</dbReference>